<evidence type="ECO:0000256" key="3">
    <source>
        <dbReference type="ARBA" id="ARBA00022475"/>
    </source>
</evidence>
<dbReference type="EMBL" id="SLUI01000021">
    <property type="protein sequence ID" value="TCL32471.1"/>
    <property type="molecule type" value="Genomic_DNA"/>
</dbReference>
<dbReference type="GO" id="GO:0005524">
    <property type="term" value="F:ATP binding"/>
    <property type="evidence" value="ECO:0007669"/>
    <property type="project" value="UniProtKB-KW"/>
</dbReference>
<dbReference type="FunFam" id="3.40.50.300:FF:000221">
    <property type="entry name" value="Multidrug ABC transporter ATP-binding protein"/>
    <property type="match status" value="1"/>
</dbReference>
<feature type="transmembrane region" description="Helical" evidence="9">
    <location>
        <begin position="247"/>
        <end position="268"/>
    </location>
</feature>
<dbReference type="InterPro" id="IPR003593">
    <property type="entry name" value="AAA+_ATPase"/>
</dbReference>
<feature type="domain" description="ABC transmembrane type-1" evidence="11">
    <location>
        <begin position="22"/>
        <end position="303"/>
    </location>
</feature>
<dbReference type="AlphaFoldDB" id="A0A4R1PRK6"/>
<keyword evidence="13" id="KW-1185">Reference proteome</keyword>
<dbReference type="PROSITE" id="PS50893">
    <property type="entry name" value="ABC_TRANSPORTER_2"/>
    <property type="match status" value="1"/>
</dbReference>
<dbReference type="RefSeq" id="WP_243650668.1">
    <property type="nucleotide sequence ID" value="NZ_DALYTA010000038.1"/>
</dbReference>
<dbReference type="InterPro" id="IPR039421">
    <property type="entry name" value="Type_1_exporter"/>
</dbReference>
<comment type="subcellular location">
    <subcellularLocation>
        <location evidence="1">Cell membrane</location>
        <topology evidence="1">Multi-pass membrane protein</topology>
    </subcellularLocation>
</comment>
<dbReference type="CDD" id="cd18541">
    <property type="entry name" value="ABC_6TM_TmrB_like"/>
    <property type="match status" value="1"/>
</dbReference>
<dbReference type="PANTHER" id="PTHR43394:SF1">
    <property type="entry name" value="ATP-BINDING CASSETTE SUB-FAMILY B MEMBER 10, MITOCHONDRIAL"/>
    <property type="match status" value="1"/>
</dbReference>
<evidence type="ECO:0000313" key="12">
    <source>
        <dbReference type="EMBL" id="TCL32471.1"/>
    </source>
</evidence>
<evidence type="ECO:0000259" key="11">
    <source>
        <dbReference type="PROSITE" id="PS50929"/>
    </source>
</evidence>
<feature type="transmembrane region" description="Helical" evidence="9">
    <location>
        <begin position="58"/>
        <end position="77"/>
    </location>
</feature>
<reference evidence="12 13" key="1">
    <citation type="submission" date="2019-03" db="EMBL/GenBank/DDBJ databases">
        <title>Genomic Encyclopedia of Type Strains, Phase IV (KMG-IV): sequencing the most valuable type-strain genomes for metagenomic binning, comparative biology and taxonomic classification.</title>
        <authorList>
            <person name="Goeker M."/>
        </authorList>
    </citation>
    <scope>NUCLEOTIDE SEQUENCE [LARGE SCALE GENOMIC DNA]</scope>
    <source>
        <strain evidence="12 13">DSM 15969</strain>
    </source>
</reference>
<dbReference type="InterPro" id="IPR036640">
    <property type="entry name" value="ABC1_TM_sf"/>
</dbReference>
<feature type="transmembrane region" description="Helical" evidence="9">
    <location>
        <begin position="280"/>
        <end position="298"/>
    </location>
</feature>
<keyword evidence="8 9" id="KW-0472">Membrane</keyword>
<keyword evidence="3" id="KW-1003">Cell membrane</keyword>
<dbReference type="Gene3D" id="1.20.1560.10">
    <property type="entry name" value="ABC transporter type 1, transmembrane domain"/>
    <property type="match status" value="1"/>
</dbReference>
<dbReference type="SUPFAM" id="SSF52540">
    <property type="entry name" value="P-loop containing nucleoside triphosphate hydrolases"/>
    <property type="match status" value="1"/>
</dbReference>
<dbReference type="GO" id="GO:0005886">
    <property type="term" value="C:plasma membrane"/>
    <property type="evidence" value="ECO:0007669"/>
    <property type="project" value="UniProtKB-SubCell"/>
</dbReference>
<dbReference type="PANTHER" id="PTHR43394">
    <property type="entry name" value="ATP-DEPENDENT PERMEASE MDL1, MITOCHONDRIAL"/>
    <property type="match status" value="1"/>
</dbReference>
<keyword evidence="4 9" id="KW-0812">Transmembrane</keyword>
<dbReference type="GO" id="GO:0015421">
    <property type="term" value="F:ABC-type oligopeptide transporter activity"/>
    <property type="evidence" value="ECO:0007669"/>
    <property type="project" value="TreeGrafter"/>
</dbReference>
<evidence type="ECO:0000256" key="9">
    <source>
        <dbReference type="SAM" id="Phobius"/>
    </source>
</evidence>
<dbReference type="GO" id="GO:0016887">
    <property type="term" value="F:ATP hydrolysis activity"/>
    <property type="evidence" value="ECO:0007669"/>
    <property type="project" value="InterPro"/>
</dbReference>
<gene>
    <name evidence="12" type="ORF">EV210_12138</name>
</gene>
<dbReference type="Gene3D" id="3.40.50.300">
    <property type="entry name" value="P-loop containing nucleotide triphosphate hydrolases"/>
    <property type="match status" value="1"/>
</dbReference>
<keyword evidence="5" id="KW-0547">Nucleotide-binding</keyword>
<feature type="transmembrane region" description="Helical" evidence="9">
    <location>
        <begin position="129"/>
        <end position="152"/>
    </location>
</feature>
<feature type="transmembrane region" description="Helical" evidence="9">
    <location>
        <begin position="18"/>
        <end position="38"/>
    </location>
</feature>
<dbReference type="Pfam" id="PF00664">
    <property type="entry name" value="ABC_membrane"/>
    <property type="match status" value="1"/>
</dbReference>
<dbReference type="Pfam" id="PF00005">
    <property type="entry name" value="ABC_tran"/>
    <property type="match status" value="1"/>
</dbReference>
<dbReference type="PROSITE" id="PS00211">
    <property type="entry name" value="ABC_TRANSPORTER_1"/>
    <property type="match status" value="1"/>
</dbReference>
<feature type="transmembrane region" description="Helical" evidence="9">
    <location>
        <begin position="158"/>
        <end position="178"/>
    </location>
</feature>
<dbReference type="SMART" id="SM00382">
    <property type="entry name" value="AAA"/>
    <property type="match status" value="1"/>
</dbReference>
<evidence type="ECO:0000259" key="10">
    <source>
        <dbReference type="PROSITE" id="PS50893"/>
    </source>
</evidence>
<dbReference type="InterPro" id="IPR011527">
    <property type="entry name" value="ABC1_TM_dom"/>
</dbReference>
<evidence type="ECO:0000313" key="13">
    <source>
        <dbReference type="Proteomes" id="UP000295063"/>
    </source>
</evidence>
<keyword evidence="2" id="KW-0813">Transport</keyword>
<proteinExistence type="predicted"/>
<dbReference type="SUPFAM" id="SSF90123">
    <property type="entry name" value="ABC transporter transmembrane region"/>
    <property type="match status" value="1"/>
</dbReference>
<keyword evidence="6 12" id="KW-0067">ATP-binding</keyword>
<evidence type="ECO:0000256" key="1">
    <source>
        <dbReference type="ARBA" id="ARBA00004651"/>
    </source>
</evidence>
<evidence type="ECO:0000256" key="4">
    <source>
        <dbReference type="ARBA" id="ARBA00022692"/>
    </source>
</evidence>
<evidence type="ECO:0000256" key="8">
    <source>
        <dbReference type="ARBA" id="ARBA00023136"/>
    </source>
</evidence>
<evidence type="ECO:0000256" key="5">
    <source>
        <dbReference type="ARBA" id="ARBA00022741"/>
    </source>
</evidence>
<dbReference type="InterPro" id="IPR017871">
    <property type="entry name" value="ABC_transporter-like_CS"/>
</dbReference>
<dbReference type="InterPro" id="IPR003439">
    <property type="entry name" value="ABC_transporter-like_ATP-bd"/>
</dbReference>
<accession>A0A4R1PRK6</accession>
<dbReference type="Proteomes" id="UP000295063">
    <property type="component" value="Unassembled WGS sequence"/>
</dbReference>
<keyword evidence="7 9" id="KW-1133">Transmembrane helix</keyword>
<evidence type="ECO:0000256" key="2">
    <source>
        <dbReference type="ARBA" id="ARBA00022448"/>
    </source>
</evidence>
<protein>
    <submittedName>
        <fullName evidence="12">ATP-binding cassette subfamily B protein</fullName>
    </submittedName>
</protein>
<comment type="caution">
    <text evidence="12">The sequence shown here is derived from an EMBL/GenBank/DDBJ whole genome shotgun (WGS) entry which is preliminary data.</text>
</comment>
<dbReference type="PROSITE" id="PS50929">
    <property type="entry name" value="ABC_TM1F"/>
    <property type="match status" value="1"/>
</dbReference>
<feature type="domain" description="ABC transporter" evidence="10">
    <location>
        <begin position="338"/>
        <end position="572"/>
    </location>
</feature>
<dbReference type="InterPro" id="IPR027417">
    <property type="entry name" value="P-loop_NTPase"/>
</dbReference>
<evidence type="ECO:0000256" key="6">
    <source>
        <dbReference type="ARBA" id="ARBA00022840"/>
    </source>
</evidence>
<organism evidence="12 13">
    <name type="scientific">Anaerospora hongkongensis</name>
    <dbReference type="NCBI Taxonomy" id="244830"/>
    <lineage>
        <taxon>Bacteria</taxon>
        <taxon>Bacillati</taxon>
        <taxon>Bacillota</taxon>
        <taxon>Negativicutes</taxon>
        <taxon>Selenomonadales</taxon>
        <taxon>Sporomusaceae</taxon>
        <taxon>Anaerospora</taxon>
    </lineage>
</organism>
<sequence length="579" mass="64100">MISFLKFQVLQAFFRTHWLVYFTGVLLLIIVDLLQLFIPRIIGKAVDGLLSSSGEVLWQLLVLTAISCVIAILRYAYRECIMGTTRRLEYYLRKRIFSHALRLPMAFFDEHGPGKIMALTTNDVSAVRVAVGLGIMLFVDAVIMGAASLLVMIKTINWQLAAWTILPLPFIFILVIYMGRFVHDRFRKVQENFSAMTEFTQEVFAGVKIIKGFAAEKTTLERFSSINRANVAANMEMAQLQAAYMPVTHIAPLSCYAIALFMGGNLIINGTITVGEFAAFSGYLGLIIWPVMGLGYLINTIQRGTASLNRIADLLEQPAYEGTEAGETDPPTTDSAAITINDLTFTYPTAKQPALRQVSLHIPAGAVIGIVGRTGAGKSTLLQLLLRLYDPPENAIYVGDREIHTIAYSELRQAVGYVPQDSFLFSKTIAENIAFEQTYSREEIEKAAQLAAIQEAIDDKPMGFGTVLGEKGKKLSGGQQQRIAIARALIKKPAILLLDDIFAALDYRTQAELLANMRHFIANRTTLIVSQRVAAVKAADVIIVMQEGAIAEQGTHQQLLAKRGLYYELYEQQLIQGEE</sequence>
<evidence type="ECO:0000256" key="7">
    <source>
        <dbReference type="ARBA" id="ARBA00022989"/>
    </source>
</evidence>
<name>A0A4R1PRK6_9FIRM</name>